<dbReference type="GO" id="GO:0044718">
    <property type="term" value="P:siderophore transmembrane transport"/>
    <property type="evidence" value="ECO:0007669"/>
    <property type="project" value="TreeGrafter"/>
</dbReference>
<feature type="signal peptide" evidence="13">
    <location>
        <begin position="1"/>
        <end position="22"/>
    </location>
</feature>
<evidence type="ECO:0000256" key="1">
    <source>
        <dbReference type="ARBA" id="ARBA00004571"/>
    </source>
</evidence>
<dbReference type="Pfam" id="PF00593">
    <property type="entry name" value="TonB_dep_Rec_b-barrel"/>
    <property type="match status" value="1"/>
</dbReference>
<reference evidence="16 17" key="1">
    <citation type="submission" date="2015-03" db="EMBL/GenBank/DDBJ databases">
        <title>Comparative analysis of the OM43 clade including a novel species from Red Sea uncovers genomic and metabolic diversity among marine methylotrophs.</title>
        <authorList>
            <person name="Jimenez-Infante F."/>
            <person name="Ngugi D.K."/>
            <person name="Vinu M."/>
            <person name="Alam I."/>
            <person name="Kamau A."/>
            <person name="Blom J."/>
            <person name="Bajic V.B."/>
            <person name="Stingl U."/>
        </authorList>
    </citation>
    <scope>NUCLEOTIDE SEQUENCE [LARGE SCALE GENOMIC DNA]</scope>
    <source>
        <strain evidence="16 17">MBRSH7</strain>
    </source>
</reference>
<dbReference type="PATRIC" id="fig|1623450.3.peg.588"/>
<dbReference type="AlphaFoldDB" id="A0A0H4J1T7"/>
<keyword evidence="9 10" id="KW-0998">Cell outer membrane</keyword>
<proteinExistence type="inferred from homology"/>
<feature type="domain" description="TonB-dependent receptor-like beta-barrel" evidence="14">
    <location>
        <begin position="233"/>
        <end position="665"/>
    </location>
</feature>
<keyword evidence="3 10" id="KW-0813">Transport</keyword>
<keyword evidence="6 11" id="KW-0798">TonB box</keyword>
<dbReference type="InterPro" id="IPR000531">
    <property type="entry name" value="Beta-barrel_TonB"/>
</dbReference>
<dbReference type="InterPro" id="IPR037066">
    <property type="entry name" value="Plug_dom_sf"/>
</dbReference>
<evidence type="ECO:0000256" key="2">
    <source>
        <dbReference type="ARBA" id="ARBA00009810"/>
    </source>
</evidence>
<dbReference type="Pfam" id="PF07715">
    <property type="entry name" value="Plug"/>
    <property type="match status" value="1"/>
</dbReference>
<dbReference type="PANTHER" id="PTHR30069:SF40">
    <property type="entry name" value="TONB-DEPENDENT RECEPTOR NMB0964-RELATED"/>
    <property type="match status" value="1"/>
</dbReference>
<dbReference type="Gene3D" id="2.40.170.20">
    <property type="entry name" value="TonB-dependent receptor, beta-barrel domain"/>
    <property type="match status" value="1"/>
</dbReference>
<dbReference type="SUPFAM" id="SSF56935">
    <property type="entry name" value="Porins"/>
    <property type="match status" value="1"/>
</dbReference>
<evidence type="ECO:0000256" key="6">
    <source>
        <dbReference type="ARBA" id="ARBA00023077"/>
    </source>
</evidence>
<keyword evidence="13" id="KW-0732">Signal</keyword>
<dbReference type="GO" id="GO:0015344">
    <property type="term" value="F:siderophore uptake transmembrane transporter activity"/>
    <property type="evidence" value="ECO:0007669"/>
    <property type="project" value="TreeGrafter"/>
</dbReference>
<comment type="similarity">
    <text evidence="2 10 11">Belongs to the TonB-dependent receptor family.</text>
</comment>
<feature type="region of interest" description="Disordered" evidence="12">
    <location>
        <begin position="214"/>
        <end position="241"/>
    </location>
</feature>
<evidence type="ECO:0000256" key="10">
    <source>
        <dbReference type="PROSITE-ProRule" id="PRU01360"/>
    </source>
</evidence>
<name>A0A0H4J1T7_9PROT</name>
<evidence type="ECO:0000256" key="4">
    <source>
        <dbReference type="ARBA" id="ARBA00022452"/>
    </source>
</evidence>
<evidence type="ECO:0000313" key="17">
    <source>
        <dbReference type="Proteomes" id="UP000066549"/>
    </source>
</evidence>
<evidence type="ECO:0000256" key="7">
    <source>
        <dbReference type="ARBA" id="ARBA00023136"/>
    </source>
</evidence>
<dbReference type="InterPro" id="IPR036942">
    <property type="entry name" value="Beta-barrel_TonB_sf"/>
</dbReference>
<evidence type="ECO:0000259" key="15">
    <source>
        <dbReference type="Pfam" id="PF07715"/>
    </source>
</evidence>
<dbReference type="InterPro" id="IPR012910">
    <property type="entry name" value="Plug_dom"/>
</dbReference>
<evidence type="ECO:0000256" key="12">
    <source>
        <dbReference type="SAM" id="MobiDB-lite"/>
    </source>
</evidence>
<evidence type="ECO:0000256" key="9">
    <source>
        <dbReference type="ARBA" id="ARBA00023237"/>
    </source>
</evidence>
<evidence type="ECO:0000256" key="13">
    <source>
        <dbReference type="SAM" id="SignalP"/>
    </source>
</evidence>
<protein>
    <recommendedName>
        <fullName evidence="18">TonB-dependent receptor</fullName>
    </recommendedName>
</protein>
<keyword evidence="5 10" id="KW-0812">Transmembrane</keyword>
<feature type="domain" description="TonB-dependent receptor plug" evidence="15">
    <location>
        <begin position="48"/>
        <end position="147"/>
    </location>
</feature>
<dbReference type="PANTHER" id="PTHR30069">
    <property type="entry name" value="TONB-DEPENDENT OUTER MEMBRANE RECEPTOR"/>
    <property type="match status" value="1"/>
</dbReference>
<evidence type="ECO:0000256" key="8">
    <source>
        <dbReference type="ARBA" id="ARBA00023170"/>
    </source>
</evidence>
<keyword evidence="7 10" id="KW-0472">Membrane</keyword>
<evidence type="ECO:0000313" key="16">
    <source>
        <dbReference type="EMBL" id="AKO65713.1"/>
    </source>
</evidence>
<accession>A0A0H4J1T7</accession>
<comment type="subcellular location">
    <subcellularLocation>
        <location evidence="1 10">Cell outer membrane</location>
        <topology evidence="1 10">Multi-pass membrane protein</topology>
    </subcellularLocation>
</comment>
<sequence length="696" mass="77307">MQYKNILLSMSALLIFQTFAHAEEQIDLPVTPVTANPLGVSSDEFVIPFSVLNGRELDVQRGNNLAETLENTPGVSFSNWGPMVGRPIIRGMDGDRIRIMRNGINSLDVSSFSTDHAVPIDPLVIEQIDVIRGPATVLYGGGTIGGVINAIDHRIPRQKISGATGRAVTRFGGANSERSSAVVGDIGIGNLVIHLDAYTRKTGNLSLPGYSVSSRLDRSDSEVNRNSYGRKGQLRNSGSDSDGGALGASYFFEKGYVGMSYAKHDSEIGNPLTTTGFFDQETNRWDLHSEFHDLDGFFNHFKFKMAHSDYKHDEHHEPGEIEATFENRGLDGTVELGHHAIAGMSGVVGLHFENSTFKQPNGVLLPTANTDSQSLYVYEELPIDEHKLTLGLRRGNHDVKRNAFTGDGGCSTTYTDLVDCAGSGGTEDDQAFGETEKTFQTNNAALGGIYKINQNWSVNSNVAHSERAPAFFELFPYGAHHATEQVHKGNENLNTELSNTIDFKVNWKNNGHYFSVGPYYTKFNRFIGLFNTGNELYHLHEGEDEAEAMSVFQYRTVGATFKGLEFDGNYQINDQFNFSYKGDYVRAEQDNGDDLPRISPLRLGAGVSYEKNRWYARMDVLRAFAQDNIAAHELKTDGYTNLTAYAAYQFPIEYNLQFFVKGHNLLDKEIRDHASFMKDKFLRPGRSLLFGLRGDF</sequence>
<evidence type="ECO:0000259" key="14">
    <source>
        <dbReference type="Pfam" id="PF00593"/>
    </source>
</evidence>
<keyword evidence="17" id="KW-1185">Reference proteome</keyword>
<dbReference type="EMBL" id="CP011002">
    <property type="protein sequence ID" value="AKO65713.1"/>
    <property type="molecule type" value="Genomic_DNA"/>
</dbReference>
<organism evidence="16 17">
    <name type="scientific">Methylophilales bacterium MBRS-H7</name>
    <dbReference type="NCBI Taxonomy" id="1623450"/>
    <lineage>
        <taxon>Bacteria</taxon>
        <taxon>Pseudomonadati</taxon>
        <taxon>Pseudomonadota</taxon>
        <taxon>Betaproteobacteria</taxon>
        <taxon>Nitrosomonadales</taxon>
        <taxon>OM43 clade</taxon>
    </lineage>
</organism>
<gene>
    <name evidence="16" type="ORF">VI33_02965</name>
</gene>
<dbReference type="Proteomes" id="UP000066549">
    <property type="component" value="Chromosome"/>
</dbReference>
<dbReference type="Gene3D" id="2.170.130.10">
    <property type="entry name" value="TonB-dependent receptor, plug domain"/>
    <property type="match status" value="1"/>
</dbReference>
<evidence type="ECO:0000256" key="5">
    <source>
        <dbReference type="ARBA" id="ARBA00022692"/>
    </source>
</evidence>
<keyword evidence="8" id="KW-0675">Receptor</keyword>
<dbReference type="GO" id="GO:0009279">
    <property type="term" value="C:cell outer membrane"/>
    <property type="evidence" value="ECO:0007669"/>
    <property type="project" value="UniProtKB-SubCell"/>
</dbReference>
<dbReference type="OrthoDB" id="9795928at2"/>
<dbReference type="PROSITE" id="PS52016">
    <property type="entry name" value="TONB_DEPENDENT_REC_3"/>
    <property type="match status" value="1"/>
</dbReference>
<dbReference type="InterPro" id="IPR039426">
    <property type="entry name" value="TonB-dep_rcpt-like"/>
</dbReference>
<keyword evidence="4 10" id="KW-1134">Transmembrane beta strand</keyword>
<evidence type="ECO:0000256" key="11">
    <source>
        <dbReference type="RuleBase" id="RU003357"/>
    </source>
</evidence>
<feature type="chain" id="PRO_5005206737" description="TonB-dependent receptor" evidence="13">
    <location>
        <begin position="23"/>
        <end position="696"/>
    </location>
</feature>
<evidence type="ECO:0000256" key="3">
    <source>
        <dbReference type="ARBA" id="ARBA00022448"/>
    </source>
</evidence>
<evidence type="ECO:0008006" key="18">
    <source>
        <dbReference type="Google" id="ProtNLM"/>
    </source>
</evidence>